<dbReference type="OrthoDB" id="135039at2"/>
<dbReference type="Proteomes" id="UP000295106">
    <property type="component" value="Unassembled WGS sequence"/>
</dbReference>
<evidence type="ECO:0000259" key="2">
    <source>
        <dbReference type="Pfam" id="PF13676"/>
    </source>
</evidence>
<dbReference type="Gene3D" id="3.40.50.10140">
    <property type="entry name" value="Toll/interleukin-1 receptor homology (TIR) domain"/>
    <property type="match status" value="1"/>
</dbReference>
<dbReference type="PROSITE" id="PS50082">
    <property type="entry name" value="WD_REPEATS_2"/>
    <property type="match status" value="1"/>
</dbReference>
<organism evidence="3 4">
    <name type="scientific">Rubrivivax gelatinosus</name>
    <name type="common">Rhodocyclus gelatinosus</name>
    <name type="synonym">Rhodopseudomonas gelatinosa</name>
    <dbReference type="NCBI Taxonomy" id="28068"/>
    <lineage>
        <taxon>Bacteria</taxon>
        <taxon>Pseudomonadati</taxon>
        <taxon>Pseudomonadota</taxon>
        <taxon>Betaproteobacteria</taxon>
        <taxon>Burkholderiales</taxon>
        <taxon>Sphaerotilaceae</taxon>
        <taxon>Rubrivivax</taxon>
    </lineage>
</organism>
<dbReference type="Pfam" id="PF13676">
    <property type="entry name" value="TIR_2"/>
    <property type="match status" value="1"/>
</dbReference>
<dbReference type="InterPro" id="IPR015943">
    <property type="entry name" value="WD40/YVTN_repeat-like_dom_sf"/>
</dbReference>
<dbReference type="PANTHER" id="PTHR19879:SF9">
    <property type="entry name" value="TRANSCRIPTION INITIATION FACTOR TFIID SUBUNIT 5"/>
    <property type="match status" value="1"/>
</dbReference>
<feature type="domain" description="TIR" evidence="2">
    <location>
        <begin position="19"/>
        <end position="120"/>
    </location>
</feature>
<dbReference type="InterPro" id="IPR035897">
    <property type="entry name" value="Toll_tir_struct_dom_sf"/>
</dbReference>
<reference evidence="3 4" key="1">
    <citation type="submission" date="2019-03" db="EMBL/GenBank/DDBJ databases">
        <title>Genomic Encyclopedia of Type Strains, Phase IV (KMG-IV): sequencing the most valuable type-strain genomes for metagenomic binning, comparative biology and taxonomic classification.</title>
        <authorList>
            <person name="Goeker M."/>
        </authorList>
    </citation>
    <scope>NUCLEOTIDE SEQUENCE [LARGE SCALE GENOMIC DNA]</scope>
    <source>
        <strain evidence="3 4">DSM 1709</strain>
    </source>
</reference>
<comment type="caution">
    <text evidence="3">The sequence shown here is derived from an EMBL/GenBank/DDBJ whole genome shotgun (WGS) entry which is preliminary data.</text>
</comment>
<dbReference type="PROSITE" id="PS50294">
    <property type="entry name" value="WD_REPEATS_REGION"/>
    <property type="match status" value="1"/>
</dbReference>
<feature type="repeat" description="WD" evidence="1">
    <location>
        <begin position="250"/>
        <end position="291"/>
    </location>
</feature>
<protein>
    <submittedName>
        <fullName evidence="3">WD domain G-beta repeat uncharacterized protein</fullName>
    </submittedName>
</protein>
<dbReference type="SMART" id="SM00320">
    <property type="entry name" value="WD40"/>
    <property type="match status" value="3"/>
</dbReference>
<gene>
    <name evidence="3" type="ORF">EV684_105262</name>
</gene>
<sequence>MQAHDGRPLSFLLAPGQARRFAAAERDVWIDWDDIPSTAAWWAEIVAAIEATDAFVFPISPDAVASQVCAEELAHAQALALAKRLVPVVVREAVPAALRALNWIFLRAEHDFDTGVKTLLTALDTDLEWLRAHTRLLVRGGDWQRHGEDPSYLLRGADLEVARRWREGAAGRQPQPAPLLERYGALITATRDGRVREFDATTLAERHVQQHPGRVWQAVLSHDQSRLATAVHGEPLARVWRRGAKAPEQLPRLDAQVRTIAFSSDDARLVTGSDDGRLLLWSLADGSSLWQARRGGIVWCAAIDKTGRRVASVADDGDLVVHDAASGAEPARLAQGAVPSEIAFSPGGRWLALRFS</sequence>
<accession>A0A4R2MD72</accession>
<evidence type="ECO:0000313" key="3">
    <source>
        <dbReference type="EMBL" id="TCP03095.1"/>
    </source>
</evidence>
<dbReference type="InterPro" id="IPR001680">
    <property type="entry name" value="WD40_rpt"/>
</dbReference>
<name>A0A4R2MD72_RUBGE</name>
<dbReference type="Pfam" id="PF00400">
    <property type="entry name" value="WD40"/>
    <property type="match status" value="1"/>
</dbReference>
<dbReference type="AlphaFoldDB" id="A0A4R2MD72"/>
<evidence type="ECO:0000256" key="1">
    <source>
        <dbReference type="PROSITE-ProRule" id="PRU00221"/>
    </source>
</evidence>
<keyword evidence="1" id="KW-0853">WD repeat</keyword>
<proteinExistence type="predicted"/>
<dbReference type="InterPro" id="IPR000157">
    <property type="entry name" value="TIR_dom"/>
</dbReference>
<dbReference type="GeneID" id="99684471"/>
<dbReference type="SUPFAM" id="SSF50998">
    <property type="entry name" value="Quinoprotein alcohol dehydrogenase-like"/>
    <property type="match status" value="1"/>
</dbReference>
<dbReference type="PANTHER" id="PTHR19879">
    <property type="entry name" value="TRANSCRIPTION INITIATION FACTOR TFIID"/>
    <property type="match status" value="1"/>
</dbReference>
<dbReference type="RefSeq" id="WP_132646808.1">
    <property type="nucleotide sequence ID" value="NZ_CP181386.1"/>
</dbReference>
<dbReference type="EMBL" id="SLXD01000005">
    <property type="protein sequence ID" value="TCP03095.1"/>
    <property type="molecule type" value="Genomic_DNA"/>
</dbReference>
<dbReference type="Gene3D" id="2.130.10.10">
    <property type="entry name" value="YVTN repeat-like/Quinoprotein amine dehydrogenase"/>
    <property type="match status" value="1"/>
</dbReference>
<dbReference type="GO" id="GO:0007165">
    <property type="term" value="P:signal transduction"/>
    <property type="evidence" value="ECO:0007669"/>
    <property type="project" value="InterPro"/>
</dbReference>
<evidence type="ECO:0000313" key="4">
    <source>
        <dbReference type="Proteomes" id="UP000295106"/>
    </source>
</evidence>
<dbReference type="SUPFAM" id="SSF52200">
    <property type="entry name" value="Toll/Interleukin receptor TIR domain"/>
    <property type="match status" value="1"/>
</dbReference>
<dbReference type="InterPro" id="IPR011047">
    <property type="entry name" value="Quinoprotein_ADH-like_sf"/>
</dbReference>